<sequence length="59" mass="6692">MMKPKGQRWVSAEEMLAQTRRNRREAAKLELRTGPVLPEDALRKESSEPASTEPKLKAS</sequence>
<dbReference type="Proteomes" id="UP000604083">
    <property type="component" value="Unassembled WGS sequence"/>
</dbReference>
<organism evidence="2 3">
    <name type="scientific">Roseibacillus ishigakijimensis</name>
    <dbReference type="NCBI Taxonomy" id="454146"/>
    <lineage>
        <taxon>Bacteria</taxon>
        <taxon>Pseudomonadati</taxon>
        <taxon>Verrucomicrobiota</taxon>
        <taxon>Verrucomicrobiia</taxon>
        <taxon>Verrucomicrobiales</taxon>
        <taxon>Verrucomicrobiaceae</taxon>
        <taxon>Roseibacillus</taxon>
    </lineage>
</organism>
<keyword evidence="3" id="KW-1185">Reference proteome</keyword>
<proteinExistence type="predicted"/>
<feature type="region of interest" description="Disordered" evidence="1">
    <location>
        <begin position="20"/>
        <end position="59"/>
    </location>
</feature>
<comment type="caution">
    <text evidence="2">The sequence shown here is derived from an EMBL/GenBank/DDBJ whole genome shotgun (WGS) entry which is preliminary data.</text>
</comment>
<dbReference type="AlphaFoldDB" id="A0A934RMS3"/>
<evidence type="ECO:0000313" key="2">
    <source>
        <dbReference type="EMBL" id="MBK1833665.1"/>
    </source>
</evidence>
<gene>
    <name evidence="2" type="ORF">JIN78_06280</name>
</gene>
<reference evidence="2" key="1">
    <citation type="submission" date="2021-01" db="EMBL/GenBank/DDBJ databases">
        <title>Modified the classification status of verrucomicrobia.</title>
        <authorList>
            <person name="Feng X."/>
        </authorList>
    </citation>
    <scope>NUCLEOTIDE SEQUENCE</scope>
    <source>
        <strain evidence="2">KCTC 12986</strain>
    </source>
</reference>
<dbReference type="EMBL" id="JAENIO010000011">
    <property type="protein sequence ID" value="MBK1833665.1"/>
    <property type="molecule type" value="Genomic_DNA"/>
</dbReference>
<evidence type="ECO:0000313" key="3">
    <source>
        <dbReference type="Proteomes" id="UP000604083"/>
    </source>
</evidence>
<name>A0A934RMS3_9BACT</name>
<protein>
    <submittedName>
        <fullName evidence="2">Uncharacterized protein</fullName>
    </submittedName>
</protein>
<accession>A0A934RMS3</accession>
<evidence type="ECO:0000256" key="1">
    <source>
        <dbReference type="SAM" id="MobiDB-lite"/>
    </source>
</evidence>